<dbReference type="PANTHER" id="PTHR15002:SF0">
    <property type="entry name" value="RIBOSOMAL BIOGENESIS PROTEIN LAS1L"/>
    <property type="match status" value="1"/>
</dbReference>
<dbReference type="OrthoDB" id="515692at2759"/>
<dbReference type="PANTHER" id="PTHR15002">
    <property type="entry name" value="RIBOSOMAL BIOGENESIS PROTEIN LAS1L"/>
    <property type="match status" value="1"/>
</dbReference>
<sequence>MSIEDTERILDAVRDLLPDERSAPWYTLSELAMVRSFFYPDRSPLDPPRERPTTPYRDSSGRFINTFIPPSFAELDANFLASKMPAEVVDSGANGFSYFRQMTPDPNFTGTKKEEFVPRNPENCRLIAINMVQSVLDRFGPNELSHAVIATSQLTAALLHEERMLQKRRENDYDCVTRLSVESTLAGALSKFVTGLVDRDIKLDMKEEKVNERPRGKKRKSEDTNGTGKQEDIRTKQSNSMLSNAAQIGLPAAFVELRHQITHEEMPKIPQMKLMAFRALDWLWAHYWHGLDVGDDEWGIEERERLQYIKEKTNEMMDQVCDYTPEEDLHGVNAPQDRAQANTYDPGTRLYDLKVTMNDR</sequence>
<dbReference type="Proteomes" id="UP000053317">
    <property type="component" value="Unassembled WGS sequence"/>
</dbReference>
<reference evidence="2 3" key="2">
    <citation type="submission" date="2015-05" db="EMBL/GenBank/DDBJ databases">
        <authorList>
            <person name="Morales-Cruz A."/>
            <person name="Amrine K.C."/>
            <person name="Cantu D."/>
        </authorList>
    </citation>
    <scope>NUCLEOTIDE SEQUENCE [LARGE SCALE GENOMIC DNA]</scope>
    <source>
        <strain evidence="2">UCRPC4</strain>
    </source>
</reference>
<dbReference type="GO" id="GO:0000470">
    <property type="term" value="P:maturation of LSU-rRNA"/>
    <property type="evidence" value="ECO:0007669"/>
    <property type="project" value="TreeGrafter"/>
</dbReference>
<keyword evidence="3" id="KW-1185">Reference proteome</keyword>
<dbReference type="EMBL" id="LCWF01000019">
    <property type="protein sequence ID" value="KKY27918.1"/>
    <property type="molecule type" value="Genomic_DNA"/>
</dbReference>
<dbReference type="GO" id="GO:0030687">
    <property type="term" value="C:preribosome, large subunit precursor"/>
    <property type="evidence" value="ECO:0007669"/>
    <property type="project" value="TreeGrafter"/>
</dbReference>
<reference evidence="2 3" key="1">
    <citation type="submission" date="2015-05" db="EMBL/GenBank/DDBJ databases">
        <title>Distinctive expansion of gene families associated with plant cell wall degradation and secondary metabolism in the genomes of grapevine trunk pathogens.</title>
        <authorList>
            <person name="Lawrence D.P."/>
            <person name="Travadon R."/>
            <person name="Rolshausen P.E."/>
            <person name="Baumgartner K."/>
        </authorList>
    </citation>
    <scope>NUCLEOTIDE SEQUENCE [LARGE SCALE GENOMIC DNA]</scope>
    <source>
        <strain evidence="2">UCRPC4</strain>
    </source>
</reference>
<dbReference type="GO" id="GO:0004519">
    <property type="term" value="F:endonuclease activity"/>
    <property type="evidence" value="ECO:0007669"/>
    <property type="project" value="InterPro"/>
</dbReference>
<accession>A0A0G2GXM4</accession>
<dbReference type="GO" id="GO:0000460">
    <property type="term" value="P:maturation of 5.8S rRNA"/>
    <property type="evidence" value="ECO:0007669"/>
    <property type="project" value="TreeGrafter"/>
</dbReference>
<evidence type="ECO:0000313" key="2">
    <source>
        <dbReference type="EMBL" id="KKY27918.1"/>
    </source>
</evidence>
<dbReference type="GO" id="GO:0090730">
    <property type="term" value="C:Las1 complex"/>
    <property type="evidence" value="ECO:0007669"/>
    <property type="project" value="InterPro"/>
</dbReference>
<name>A0A0G2GXM4_PHACM</name>
<dbReference type="InterPro" id="IPR007174">
    <property type="entry name" value="Las1"/>
</dbReference>
<dbReference type="AlphaFoldDB" id="A0A0G2GXM4"/>
<protein>
    <submittedName>
        <fullName evidence="2">Putative cell morphogenesis protein las1</fullName>
    </submittedName>
</protein>
<proteinExistence type="predicted"/>
<feature type="region of interest" description="Disordered" evidence="1">
    <location>
        <begin position="207"/>
        <end position="236"/>
    </location>
</feature>
<organism evidence="2 3">
    <name type="scientific">Phaeomoniella chlamydospora</name>
    <name type="common">Phaeoacremonium chlamydosporum</name>
    <dbReference type="NCBI Taxonomy" id="158046"/>
    <lineage>
        <taxon>Eukaryota</taxon>
        <taxon>Fungi</taxon>
        <taxon>Dikarya</taxon>
        <taxon>Ascomycota</taxon>
        <taxon>Pezizomycotina</taxon>
        <taxon>Eurotiomycetes</taxon>
        <taxon>Chaetothyriomycetidae</taxon>
        <taxon>Phaeomoniellales</taxon>
        <taxon>Phaeomoniellaceae</taxon>
        <taxon>Phaeomoniella</taxon>
    </lineage>
</organism>
<dbReference type="Pfam" id="PF04031">
    <property type="entry name" value="Las1"/>
    <property type="match status" value="2"/>
</dbReference>
<evidence type="ECO:0000256" key="1">
    <source>
        <dbReference type="SAM" id="MobiDB-lite"/>
    </source>
</evidence>
<evidence type="ECO:0000313" key="3">
    <source>
        <dbReference type="Proteomes" id="UP000053317"/>
    </source>
</evidence>
<comment type="caution">
    <text evidence="2">The sequence shown here is derived from an EMBL/GenBank/DDBJ whole genome shotgun (WGS) entry which is preliminary data.</text>
</comment>
<gene>
    <name evidence="2" type="ORF">UCRPC4_g00762</name>
</gene>